<feature type="domain" description="RCK C-terminal" evidence="4">
    <location>
        <begin position="232"/>
        <end position="312"/>
    </location>
</feature>
<reference evidence="5 6" key="1">
    <citation type="submission" date="2024-10" db="EMBL/GenBank/DDBJ databases">
        <title>The Natural Products Discovery Center: Release of the First 8490 Sequenced Strains for Exploring Actinobacteria Biosynthetic Diversity.</title>
        <authorList>
            <person name="Kalkreuter E."/>
            <person name="Kautsar S.A."/>
            <person name="Yang D."/>
            <person name="Bader C.D."/>
            <person name="Teijaro C.N."/>
            <person name="Fluegel L."/>
            <person name="Davis C.M."/>
            <person name="Simpson J.R."/>
            <person name="Lauterbach L."/>
            <person name="Steele A.D."/>
            <person name="Gui C."/>
            <person name="Meng S."/>
            <person name="Li G."/>
            <person name="Viehrig K."/>
            <person name="Ye F."/>
            <person name="Su P."/>
            <person name="Kiefer A.F."/>
            <person name="Nichols A."/>
            <person name="Cepeda A.J."/>
            <person name="Yan W."/>
            <person name="Fan B."/>
            <person name="Jiang Y."/>
            <person name="Adhikari A."/>
            <person name="Zheng C.-J."/>
            <person name="Schuster L."/>
            <person name="Cowan T.M."/>
            <person name="Smanski M.J."/>
            <person name="Chevrette M.G."/>
            <person name="De Carvalho L.P.S."/>
            <person name="Shen B."/>
        </authorList>
    </citation>
    <scope>NUCLEOTIDE SEQUENCE [LARGE SCALE GENOMIC DNA]</scope>
    <source>
        <strain evidence="5 6">NPDC007147</strain>
    </source>
</reference>
<evidence type="ECO:0000259" key="3">
    <source>
        <dbReference type="PROSITE" id="PS51201"/>
    </source>
</evidence>
<accession>A0ABW6L1M4</accession>
<dbReference type="InterPro" id="IPR006037">
    <property type="entry name" value="RCK_C"/>
</dbReference>
<dbReference type="Gene3D" id="3.40.50.720">
    <property type="entry name" value="NAD(P)-binding Rossmann-like Domain"/>
    <property type="match status" value="1"/>
</dbReference>
<dbReference type="SUPFAM" id="SSF81324">
    <property type="entry name" value="Voltage-gated potassium channels"/>
    <property type="match status" value="1"/>
</dbReference>
<dbReference type="InterPro" id="IPR050721">
    <property type="entry name" value="Trk_Ktr_HKT_K-transport"/>
</dbReference>
<keyword evidence="2" id="KW-1133">Transmembrane helix</keyword>
<dbReference type="Pfam" id="PF02080">
    <property type="entry name" value="TrkA_C"/>
    <property type="match status" value="1"/>
</dbReference>
<dbReference type="PROSITE" id="PS51201">
    <property type="entry name" value="RCK_N"/>
    <property type="match status" value="1"/>
</dbReference>
<evidence type="ECO:0000256" key="2">
    <source>
        <dbReference type="SAM" id="Phobius"/>
    </source>
</evidence>
<dbReference type="PANTHER" id="PTHR43833:SF9">
    <property type="entry name" value="POTASSIUM CHANNEL PROTEIN YUGO-RELATED"/>
    <property type="match status" value="1"/>
</dbReference>
<sequence length="312" mass="33319">MSAILVLLGYGIGGYMLLGSSLSSAAYLTMMTLTTEGSSAADRLSTGGKLFTASLAVLGVAVFVAALGVAGTALVEGRFGPRGRMRRMQHRIDTFRDHFIICAYGRVGQAVAREFEADGIPFVVIDSKAELEEVMQRDKVAYLIDNASSEQVLRRAGIDRARGLVCAVDSDAENVYITLTARALNPAIAIVSRASEPASVDRLARAGASSVVSPYVSSGRRMALLAVRPHIVDFLEFSRPGTSDCRLEEIRIAADSHLLGRPLRQACKGVLPLLVRRADGTLLPRPDPDSALHPGDTLIVFGDLGALRPIEE</sequence>
<dbReference type="Pfam" id="PF07885">
    <property type="entry name" value="Ion_trans_2"/>
    <property type="match status" value="1"/>
</dbReference>
<dbReference type="SUPFAM" id="SSF116726">
    <property type="entry name" value="TrkA C-terminal domain-like"/>
    <property type="match status" value="1"/>
</dbReference>
<keyword evidence="5" id="KW-0406">Ion transport</keyword>
<dbReference type="PROSITE" id="PS51202">
    <property type="entry name" value="RCK_C"/>
    <property type="match status" value="1"/>
</dbReference>
<dbReference type="SUPFAM" id="SSF51735">
    <property type="entry name" value="NAD(P)-binding Rossmann-fold domains"/>
    <property type="match status" value="1"/>
</dbReference>
<name>A0ABW6L1M4_9ACTN</name>
<evidence type="ECO:0000313" key="6">
    <source>
        <dbReference type="Proteomes" id="UP001601197"/>
    </source>
</evidence>
<dbReference type="Gene3D" id="3.30.70.1450">
    <property type="entry name" value="Regulator of K+ conductance, C-terminal domain"/>
    <property type="match status" value="1"/>
</dbReference>
<dbReference type="EMBL" id="JBIAFJ010000044">
    <property type="protein sequence ID" value="MFE9174008.1"/>
    <property type="molecule type" value="Genomic_DNA"/>
</dbReference>
<dbReference type="Pfam" id="PF02254">
    <property type="entry name" value="TrkA_N"/>
    <property type="match status" value="1"/>
</dbReference>
<dbReference type="RefSeq" id="WP_388353438.1">
    <property type="nucleotide sequence ID" value="NZ_JBIAFJ010000044.1"/>
</dbReference>
<dbReference type="GO" id="GO:0034220">
    <property type="term" value="P:monoatomic ion transmembrane transport"/>
    <property type="evidence" value="ECO:0007669"/>
    <property type="project" value="UniProtKB-KW"/>
</dbReference>
<feature type="domain" description="RCK N-terminal" evidence="3">
    <location>
        <begin position="96"/>
        <end position="213"/>
    </location>
</feature>
<keyword evidence="6" id="KW-1185">Reference proteome</keyword>
<protein>
    <submittedName>
        <fullName evidence="5">Potassium channel family protein</fullName>
    </submittedName>
</protein>
<keyword evidence="5" id="KW-0407">Ion channel</keyword>
<dbReference type="InterPro" id="IPR003148">
    <property type="entry name" value="RCK_N"/>
</dbReference>
<evidence type="ECO:0000313" key="5">
    <source>
        <dbReference type="EMBL" id="MFE9174008.1"/>
    </source>
</evidence>
<keyword evidence="2" id="KW-0472">Membrane</keyword>
<organism evidence="5 6">
    <name type="scientific">Streptomyces kebangsaanensis</name>
    <dbReference type="NCBI Taxonomy" id="864058"/>
    <lineage>
        <taxon>Bacteria</taxon>
        <taxon>Bacillati</taxon>
        <taxon>Actinomycetota</taxon>
        <taxon>Actinomycetes</taxon>
        <taxon>Kitasatosporales</taxon>
        <taxon>Streptomycetaceae</taxon>
        <taxon>Streptomyces</taxon>
    </lineage>
</organism>
<dbReference type="InterPro" id="IPR036721">
    <property type="entry name" value="RCK_C_sf"/>
</dbReference>
<dbReference type="InterPro" id="IPR013099">
    <property type="entry name" value="K_chnl_dom"/>
</dbReference>
<proteinExistence type="predicted"/>
<keyword evidence="5" id="KW-0813">Transport</keyword>
<comment type="subcellular location">
    <subcellularLocation>
        <location evidence="1">Cell membrane</location>
        <topology evidence="1">Multi-pass membrane protein</topology>
    </subcellularLocation>
</comment>
<dbReference type="PANTHER" id="PTHR43833">
    <property type="entry name" value="POTASSIUM CHANNEL PROTEIN 2-RELATED-RELATED"/>
    <property type="match status" value="1"/>
</dbReference>
<gene>
    <name evidence="5" type="ORF">ACFYNZ_31925</name>
</gene>
<dbReference type="InterPro" id="IPR036291">
    <property type="entry name" value="NAD(P)-bd_dom_sf"/>
</dbReference>
<evidence type="ECO:0000256" key="1">
    <source>
        <dbReference type="ARBA" id="ARBA00004651"/>
    </source>
</evidence>
<keyword evidence="2" id="KW-0812">Transmembrane</keyword>
<comment type="caution">
    <text evidence="5">The sequence shown here is derived from an EMBL/GenBank/DDBJ whole genome shotgun (WGS) entry which is preliminary data.</text>
</comment>
<dbReference type="Proteomes" id="UP001601197">
    <property type="component" value="Unassembled WGS sequence"/>
</dbReference>
<feature type="transmembrane region" description="Helical" evidence="2">
    <location>
        <begin position="49"/>
        <end position="75"/>
    </location>
</feature>
<evidence type="ECO:0000259" key="4">
    <source>
        <dbReference type="PROSITE" id="PS51202"/>
    </source>
</evidence>